<dbReference type="InterPro" id="IPR000182">
    <property type="entry name" value="GNAT_dom"/>
</dbReference>
<dbReference type="Gene3D" id="3.40.630.30">
    <property type="match status" value="1"/>
</dbReference>
<dbReference type="AlphaFoldDB" id="A0A075HW16"/>
<evidence type="ECO:0000259" key="1">
    <source>
        <dbReference type="Pfam" id="PF13302"/>
    </source>
</evidence>
<dbReference type="Pfam" id="PF13302">
    <property type="entry name" value="Acetyltransf_3"/>
    <property type="match status" value="1"/>
</dbReference>
<dbReference type="GO" id="GO:0016747">
    <property type="term" value="F:acyltransferase activity, transferring groups other than amino-acyl groups"/>
    <property type="evidence" value="ECO:0007669"/>
    <property type="project" value="InterPro"/>
</dbReference>
<proteinExistence type="predicted"/>
<dbReference type="SUPFAM" id="SSF55729">
    <property type="entry name" value="Acyl-CoA N-acyltransferases (Nat)"/>
    <property type="match status" value="1"/>
</dbReference>
<keyword evidence="2" id="KW-0808">Transferase</keyword>
<dbReference type="EMBL" id="KF901150">
    <property type="protein sequence ID" value="AIF19904.1"/>
    <property type="molecule type" value="Genomic_DNA"/>
</dbReference>
<organism evidence="2">
    <name type="scientific">uncultured marine thaumarchaeote KM3_87_H02</name>
    <dbReference type="NCBI Taxonomy" id="1456331"/>
    <lineage>
        <taxon>Archaea</taxon>
        <taxon>Nitrososphaerota</taxon>
        <taxon>environmental samples</taxon>
    </lineage>
</organism>
<dbReference type="PANTHER" id="PTHR43415">
    <property type="entry name" value="SPERMIDINE N(1)-ACETYLTRANSFERASE"/>
    <property type="match status" value="1"/>
</dbReference>
<reference evidence="2" key="1">
    <citation type="journal article" date="2014" name="Genome Biol. Evol.">
        <title>Pangenome evidence for extensive interdomain horizontal transfer affecting lineage core and shell genes in uncultured planktonic thaumarchaeota and euryarchaeota.</title>
        <authorList>
            <person name="Deschamps P."/>
            <person name="Zivanovic Y."/>
            <person name="Moreira D."/>
            <person name="Rodriguez-Valera F."/>
            <person name="Lopez-Garcia P."/>
        </authorList>
    </citation>
    <scope>NUCLEOTIDE SEQUENCE</scope>
</reference>
<protein>
    <submittedName>
        <fullName evidence="2">GCN5-related N-acetyltransferase</fullName>
    </submittedName>
</protein>
<feature type="domain" description="N-acetyltransferase" evidence="1">
    <location>
        <begin position="11"/>
        <end position="147"/>
    </location>
</feature>
<dbReference type="InterPro" id="IPR016181">
    <property type="entry name" value="Acyl_CoA_acyltransferase"/>
</dbReference>
<accession>A0A075HW16</accession>
<sequence length="183" mass="21508">MYNPYMVGKQIYLRHPTEEDVQGKWHEWFSDEELTKFMTDRFWPNSKEAQLEFYKSLINNKERLVLSLINKSNNEHVGVVSLSAINWVHRYADIALAIGEKKYRKGSIAIEAFSMMLKVAFVRLNLKNVKSAYIALNKESEALHRLMKFTKVGVYKKFVCIDSNNIDVIVEVLDRETWLKRNT</sequence>
<dbReference type="PANTHER" id="PTHR43415:SF3">
    <property type="entry name" value="GNAT-FAMILY ACETYLTRANSFERASE"/>
    <property type="match status" value="1"/>
</dbReference>
<name>A0A075HW16_9ARCH</name>
<evidence type="ECO:0000313" key="2">
    <source>
        <dbReference type="EMBL" id="AIF19904.1"/>
    </source>
</evidence>